<sequence length="202" mass="23748">MKLDDKQIREVLKERLSTYKDCYIYDEFTLPSGKSRADLVAVNGHFTAYEIKSDFDSLKRLLSQVKEYDKVFEKNYIVIGKKFINQIEPQIPKHWGIILASTTRQGKITLNFVRIAKLNPNFSFHSFLYLLSSNQIKYLAKELPNYQKIYKRTDIQAMMKQDIVTMINSNASKKQQNLIKNLTRQIFKGYDIRNLYKDGTLL</sequence>
<dbReference type="OrthoDB" id="128875at2"/>
<protein>
    <submittedName>
        <fullName evidence="1">Uncharacterized protein</fullName>
    </submittedName>
</protein>
<evidence type="ECO:0000313" key="1">
    <source>
        <dbReference type="EMBL" id="AGU75454.1"/>
    </source>
</evidence>
<dbReference type="eggNOG" id="ENOG502ZAKT">
    <property type="taxonomic scope" value="Bacteria"/>
</dbReference>
<dbReference type="HOGENOM" id="CLU_091314_0_0_9"/>
<evidence type="ECO:0000313" key="2">
    <source>
        <dbReference type="Proteomes" id="UP000016233"/>
    </source>
</evidence>
<keyword evidence="2" id="KW-1185">Reference proteome</keyword>
<name>T1ZB62_STRIT</name>
<reference evidence="1 2" key="1">
    <citation type="journal article" date="2013" name="BMC Genomics">
        <title>Phylogenetic relationship and virulence inference of Streptococcus Anginosus Group: curated annotation and whole-genome comparative analysis support distinct species designation.</title>
        <authorList>
            <person name="Olson A.B."/>
            <person name="Kent H."/>
            <person name="Sibley C.D."/>
            <person name="Grinwis M.E."/>
            <person name="Mabon P."/>
            <person name="Ouellette C."/>
            <person name="Tyson S."/>
            <person name="Graham M."/>
            <person name="Tyler S.D."/>
            <person name="Van Domselaar G."/>
            <person name="Surette M.G."/>
            <person name="Corbett C.R."/>
        </authorList>
    </citation>
    <scope>NUCLEOTIDE SEQUENCE [LARGE SCALE GENOMIC DNA]</scope>
    <source>
        <strain evidence="1 2">B196</strain>
    </source>
</reference>
<dbReference type="KEGG" id="sib:SIR_0057"/>
<accession>T1ZB62</accession>
<proteinExistence type="predicted"/>
<dbReference type="PATRIC" id="fig|862967.3.peg.36"/>
<dbReference type="EMBL" id="CP003857">
    <property type="protein sequence ID" value="AGU75454.1"/>
    <property type="molecule type" value="Genomic_DNA"/>
</dbReference>
<dbReference type="RefSeq" id="WP_021002278.1">
    <property type="nucleotide sequence ID" value="NC_022246.1"/>
</dbReference>
<dbReference type="AlphaFoldDB" id="T1ZB62"/>
<gene>
    <name evidence="1" type="ORF">SIR_0057</name>
</gene>
<organism evidence="1 2">
    <name type="scientific">Streptococcus intermedius B196</name>
    <dbReference type="NCBI Taxonomy" id="862967"/>
    <lineage>
        <taxon>Bacteria</taxon>
        <taxon>Bacillati</taxon>
        <taxon>Bacillota</taxon>
        <taxon>Bacilli</taxon>
        <taxon>Lactobacillales</taxon>
        <taxon>Streptococcaceae</taxon>
        <taxon>Streptococcus</taxon>
        <taxon>Streptococcus anginosus group</taxon>
    </lineage>
</organism>
<dbReference type="Proteomes" id="UP000016233">
    <property type="component" value="Chromosome"/>
</dbReference>
<dbReference type="InterPro" id="IPR047729">
    <property type="entry name" value="Sce7726-like"/>
</dbReference>
<dbReference type="NCBIfam" id="NF033832">
    <property type="entry name" value="sce7726_fam"/>
    <property type="match status" value="1"/>
</dbReference>